<dbReference type="InterPro" id="IPR036457">
    <property type="entry name" value="PPM-type-like_dom_sf"/>
</dbReference>
<dbReference type="OrthoDB" id="9805674at2"/>
<accession>A0A161VVZ5</accession>
<sequence length="284" mass="30668">MARLILRQLAAVKKSMNTTSKKISHWRVVAASVCGTSHIRNKQLCQDAHHWQLLPSNVLVIAAADGAGSASQGKVGAMVAVETAIENLSLQEITQDSLADDAIVQSLLNEALLAAKKAVEDEAVACSKQPQDLATTLIIMVATPDMVAVVQIGDGLAVAKDHMGNLVALTIPDNGEHINETTFLTSPDALDTAQMRLWRESIINIGVLTDGLQMLALNMVLGEPHKPFFFPLFDFVENAEDQTLAKEQLVRFLGSERITQRTDDDLTLILAGFQSAVKPYDSCA</sequence>
<protein>
    <submittedName>
        <fullName evidence="2">Serine/threonine protein phosphatase</fullName>
    </submittedName>
</protein>
<gene>
    <name evidence="2" type="ORF">A2T98_01630</name>
</gene>
<dbReference type="Pfam" id="PF13672">
    <property type="entry name" value="PP2C_2"/>
    <property type="match status" value="1"/>
</dbReference>
<feature type="domain" description="PPM-type phosphatase" evidence="1">
    <location>
        <begin position="34"/>
        <end position="253"/>
    </location>
</feature>
<proteinExistence type="predicted"/>
<dbReference type="SUPFAM" id="SSF81606">
    <property type="entry name" value="PP2C-like"/>
    <property type="match status" value="1"/>
</dbReference>
<reference evidence="2 3" key="1">
    <citation type="submission" date="2016-04" db="EMBL/GenBank/DDBJ databases">
        <title>Draft Genome Assembly of the Bloom-forming Cyanobacterium Nodularia spumigena Strain CENA596 in Shrimp Production Ponds.</title>
        <authorList>
            <person name="Popin R.V."/>
            <person name="Rigonato J."/>
            <person name="Abreu V.A."/>
            <person name="Andreote A.P."/>
            <person name="Silveira S.B."/>
            <person name="Odebrecht C."/>
            <person name="Fiore M.F."/>
        </authorList>
    </citation>
    <scope>NUCLEOTIDE SEQUENCE [LARGE SCALE GENOMIC DNA]</scope>
    <source>
        <strain evidence="2 3">CENA596</strain>
    </source>
</reference>
<comment type="caution">
    <text evidence="2">The sequence shown here is derived from an EMBL/GenBank/DDBJ whole genome shotgun (WGS) entry which is preliminary data.</text>
</comment>
<dbReference type="Proteomes" id="UP000076555">
    <property type="component" value="Unassembled WGS sequence"/>
</dbReference>
<name>A0A161VVZ5_NODSP</name>
<organism evidence="2 3">
    <name type="scientific">Nodularia spumigena CENA596</name>
    <dbReference type="NCBI Taxonomy" id="1819295"/>
    <lineage>
        <taxon>Bacteria</taxon>
        <taxon>Bacillati</taxon>
        <taxon>Cyanobacteriota</taxon>
        <taxon>Cyanophyceae</taxon>
        <taxon>Nostocales</taxon>
        <taxon>Nodulariaceae</taxon>
        <taxon>Nodularia</taxon>
    </lineage>
</organism>
<dbReference type="EMBL" id="LWAJ01000015">
    <property type="protein sequence ID" value="KZL51585.1"/>
    <property type="molecule type" value="Genomic_DNA"/>
</dbReference>
<dbReference type="InterPro" id="IPR001932">
    <property type="entry name" value="PPM-type_phosphatase-like_dom"/>
</dbReference>
<dbReference type="Gene3D" id="3.60.40.10">
    <property type="entry name" value="PPM-type phosphatase domain"/>
    <property type="match status" value="1"/>
</dbReference>
<evidence type="ECO:0000259" key="1">
    <source>
        <dbReference type="Pfam" id="PF13672"/>
    </source>
</evidence>
<dbReference type="AlphaFoldDB" id="A0A161VVZ5"/>
<evidence type="ECO:0000313" key="3">
    <source>
        <dbReference type="Proteomes" id="UP000076555"/>
    </source>
</evidence>
<evidence type="ECO:0000313" key="2">
    <source>
        <dbReference type="EMBL" id="KZL51585.1"/>
    </source>
</evidence>